<evidence type="ECO:0000256" key="4">
    <source>
        <dbReference type="ARBA" id="ARBA00023054"/>
    </source>
</evidence>
<dbReference type="OMA" id="EWKDKNS"/>
<keyword evidence="7" id="KW-1185">Reference proteome</keyword>
<evidence type="ECO:0000256" key="2">
    <source>
        <dbReference type="ARBA" id="ARBA00009036"/>
    </source>
</evidence>
<evidence type="ECO:0000256" key="3">
    <source>
        <dbReference type="ARBA" id="ARBA00022737"/>
    </source>
</evidence>
<sequence>MDALKQRILETYDSNVKLEAELAEKDKELRTIIQEQKALEAEVRAAHKNRDTLEIKVEAAQKDLKECLLKLEESQRAADESKKAAANLERKRDAQEELVSELEEKLQRVAEEAKLAQSKSSAAVEQLREIEEKIDQVESLNEKKEKSILELQHLTAFYTNKLKAFKSSSESEAASIDALEKQILEATKLLDAANLRAKGAEEQALLNQMELAMLEDELSEWKDKNSTLQSEIDRINVELQ</sequence>
<dbReference type="SUPFAM" id="SSF57997">
    <property type="entry name" value="Tropomyosin"/>
    <property type="match status" value="1"/>
</dbReference>
<dbReference type="InterPro" id="IPR000533">
    <property type="entry name" value="Tropomyosin"/>
</dbReference>
<evidence type="ECO:0000256" key="5">
    <source>
        <dbReference type="SAM" id="Coils"/>
    </source>
</evidence>
<dbReference type="AlphaFoldDB" id="A0A068YHD3"/>
<feature type="coiled-coil region" evidence="5">
    <location>
        <begin position="1"/>
        <end position="238"/>
    </location>
</feature>
<keyword evidence="3" id="KW-0677">Repeat</keyword>
<dbReference type="Gene3D" id="1.20.5.170">
    <property type="match status" value="1"/>
</dbReference>
<evidence type="ECO:0000256" key="1">
    <source>
        <dbReference type="ARBA" id="ARBA00002987"/>
    </source>
</evidence>
<reference evidence="6" key="2">
    <citation type="submission" date="2015-11" db="EMBL/GenBank/DDBJ databases">
        <authorList>
            <person name="Zhang Y."/>
            <person name="Guo Z."/>
        </authorList>
    </citation>
    <scope>NUCLEOTIDE SEQUENCE</scope>
</reference>
<dbReference type="STRING" id="6211.A0A068YHD3"/>
<dbReference type="Pfam" id="PF00261">
    <property type="entry name" value="Tropomyosin"/>
    <property type="match status" value="1"/>
</dbReference>
<proteinExistence type="inferred from homology"/>
<gene>
    <name evidence="6" type="ORF">EmuJ_000943600</name>
</gene>
<accession>A0A068YHD3</accession>
<comment type="similarity">
    <text evidence="2">Belongs to the tropomyosin family.</text>
</comment>
<evidence type="ECO:0000313" key="6">
    <source>
        <dbReference type="EMBL" id="CDS41758.1"/>
    </source>
</evidence>
<dbReference type="OrthoDB" id="6259008at2759"/>
<name>A0A068YHD3_ECHMU</name>
<dbReference type="EMBL" id="LN902842">
    <property type="protein sequence ID" value="CDS41758.1"/>
    <property type="molecule type" value="Genomic_DNA"/>
</dbReference>
<dbReference type="PANTHER" id="PTHR19269">
    <property type="entry name" value="TROPOMYOSIN"/>
    <property type="match status" value="1"/>
</dbReference>
<dbReference type="Proteomes" id="UP000017246">
    <property type="component" value="Unassembled WGS sequence"/>
</dbReference>
<keyword evidence="4 5" id="KW-0175">Coiled coil</keyword>
<organism evidence="6 7">
    <name type="scientific">Echinococcus multilocularis</name>
    <name type="common">Fox tapeworm</name>
    <dbReference type="NCBI Taxonomy" id="6211"/>
    <lineage>
        <taxon>Eukaryota</taxon>
        <taxon>Metazoa</taxon>
        <taxon>Spiralia</taxon>
        <taxon>Lophotrochozoa</taxon>
        <taxon>Platyhelminthes</taxon>
        <taxon>Cestoda</taxon>
        <taxon>Eucestoda</taxon>
        <taxon>Cyclophyllidea</taxon>
        <taxon>Taeniidae</taxon>
        <taxon>Echinococcus</taxon>
    </lineage>
</organism>
<evidence type="ECO:0000313" key="7">
    <source>
        <dbReference type="Proteomes" id="UP000017246"/>
    </source>
</evidence>
<comment type="function">
    <text evidence="1">Tropomyosin, in association with the troponin complex, plays a central role in the calcium dependent regulation of muscle contraction.</text>
</comment>
<protein>
    <submittedName>
        <fullName evidence="6">Tropomyosin</fullName>
    </submittedName>
</protein>
<reference evidence="6" key="1">
    <citation type="journal article" date="2013" name="Nature">
        <title>The genomes of four tapeworm species reveal adaptations to parasitism.</title>
        <authorList>
            <person name="Tsai I.J."/>
            <person name="Zarowiecki M."/>
            <person name="Holroyd N."/>
            <person name="Garciarrubio A."/>
            <person name="Sanchez-Flores A."/>
            <person name="Brooks K.L."/>
            <person name="Tracey A."/>
            <person name="Bobes R.J."/>
            <person name="Fragoso G."/>
            <person name="Sciutto E."/>
            <person name="Aslett M."/>
            <person name="Beasley H."/>
            <person name="Bennett H.M."/>
            <person name="Cai J."/>
            <person name="Camicia F."/>
            <person name="Clark R."/>
            <person name="Cucher M."/>
            <person name="De Silva N."/>
            <person name="Day T.A."/>
            <person name="Deplazes P."/>
            <person name="Estrada K."/>
            <person name="Fernandez C."/>
            <person name="Holland P.W."/>
            <person name="Hou J."/>
            <person name="Hu S."/>
            <person name="Huckvale T."/>
            <person name="Hung S.S."/>
            <person name="Kamenetzky L."/>
            <person name="Keane J.A."/>
            <person name="Kiss F."/>
            <person name="Koziol U."/>
            <person name="Lambert O."/>
            <person name="Liu K."/>
            <person name="Luo X."/>
            <person name="Luo Y."/>
            <person name="Macchiaroli N."/>
            <person name="Nichol S."/>
            <person name="Paps J."/>
            <person name="Parkinson J."/>
            <person name="Pouchkina-Stantcheva N."/>
            <person name="Riddiford N."/>
            <person name="Rosenzvit M."/>
            <person name="Salinas G."/>
            <person name="Wasmuth J.D."/>
            <person name="Zamanian M."/>
            <person name="Zheng Y."/>
            <person name="Cai X."/>
            <person name="Soberon X."/>
            <person name="Olson P.D."/>
            <person name="Laclette J.P."/>
            <person name="Brehm K."/>
            <person name="Berriman M."/>
            <person name="Garciarrubio A."/>
            <person name="Bobes R.J."/>
            <person name="Fragoso G."/>
            <person name="Sanchez-Flores A."/>
            <person name="Estrada K."/>
            <person name="Cevallos M.A."/>
            <person name="Morett E."/>
            <person name="Gonzalez V."/>
            <person name="Portillo T."/>
            <person name="Ochoa-Leyva A."/>
            <person name="Jose M.V."/>
            <person name="Sciutto E."/>
            <person name="Landa A."/>
            <person name="Jimenez L."/>
            <person name="Valdes V."/>
            <person name="Carrero J.C."/>
            <person name="Larralde C."/>
            <person name="Morales-Montor J."/>
            <person name="Limon-Lason J."/>
            <person name="Soberon X."/>
            <person name="Laclette J.P."/>
        </authorList>
    </citation>
    <scope>NUCLEOTIDE SEQUENCE [LARGE SCALE GENOMIC DNA]</scope>
</reference>